<keyword evidence="4" id="KW-1185">Reference proteome</keyword>
<dbReference type="EMBL" id="JAQNDK010000004">
    <property type="protein sequence ID" value="MDC0683645.1"/>
    <property type="molecule type" value="Genomic_DNA"/>
</dbReference>
<reference evidence="3 4" key="1">
    <citation type="submission" date="2023-01" db="EMBL/GenBank/DDBJ databases">
        <title>Minimal conservation of predation-associated metabolite biosynthetic gene clusters underscores biosynthetic potential of Myxococcota including descriptions for ten novel species: Archangium lansinium sp. nov., Myxococcus landrumus sp. nov., Nannocystis bai.</title>
        <authorList>
            <person name="Ahearne A."/>
            <person name="Stevens C."/>
            <person name="Dowd S."/>
        </authorList>
    </citation>
    <scope>NUCLEOTIDE SEQUENCE [LARGE SCALE GENOMIC DNA]</scope>
    <source>
        <strain evidence="3 4">WIWO2</strain>
    </source>
</reference>
<accession>A0ABT5CI33</accession>
<name>A0ABT5CI33_9BACT</name>
<evidence type="ECO:0000313" key="4">
    <source>
        <dbReference type="Proteomes" id="UP001217485"/>
    </source>
</evidence>
<feature type="compositionally biased region" description="Low complexity" evidence="1">
    <location>
        <begin position="105"/>
        <end position="120"/>
    </location>
</feature>
<protein>
    <submittedName>
        <fullName evidence="3">Uncharacterized protein</fullName>
    </submittedName>
</protein>
<feature type="region of interest" description="Disordered" evidence="1">
    <location>
        <begin position="105"/>
        <end position="127"/>
    </location>
</feature>
<evidence type="ECO:0000313" key="2">
    <source>
        <dbReference type="EMBL" id="MDC0683645.1"/>
    </source>
</evidence>
<gene>
    <name evidence="2" type="ORF">POL72_38310</name>
    <name evidence="3" type="ORF">POL72_44130</name>
</gene>
<dbReference type="EMBL" id="JAQNDK010000006">
    <property type="protein sequence ID" value="MDC0684787.1"/>
    <property type="molecule type" value="Genomic_DNA"/>
</dbReference>
<evidence type="ECO:0000256" key="1">
    <source>
        <dbReference type="SAM" id="MobiDB-lite"/>
    </source>
</evidence>
<dbReference type="RefSeq" id="WP_272101778.1">
    <property type="nucleotide sequence ID" value="NZ_JAQNDK010000004.1"/>
</dbReference>
<dbReference type="Proteomes" id="UP001217485">
    <property type="component" value="Unassembled WGS sequence"/>
</dbReference>
<feature type="region of interest" description="Disordered" evidence="1">
    <location>
        <begin position="36"/>
        <end position="71"/>
    </location>
</feature>
<organism evidence="3 4">
    <name type="scientific">Sorangium atrum</name>
    <dbReference type="NCBI Taxonomy" id="2995308"/>
    <lineage>
        <taxon>Bacteria</taxon>
        <taxon>Pseudomonadati</taxon>
        <taxon>Myxococcota</taxon>
        <taxon>Polyangia</taxon>
        <taxon>Polyangiales</taxon>
        <taxon>Polyangiaceae</taxon>
        <taxon>Sorangium</taxon>
    </lineage>
</organism>
<proteinExistence type="predicted"/>
<sequence>MPLLDSVRDEFANRNALLHLLLGAISMGRRLDALLPGAPAMSEPSAGAPEKRRLPPPDGAPHGTSAGDPRGASDQLLYLVLGAISLRRALMAELEPLHAAHAAAVRQGAAGAQDPAGQAATLRDLLR</sequence>
<evidence type="ECO:0000313" key="3">
    <source>
        <dbReference type="EMBL" id="MDC0684787.1"/>
    </source>
</evidence>
<comment type="caution">
    <text evidence="3">The sequence shown here is derived from an EMBL/GenBank/DDBJ whole genome shotgun (WGS) entry which is preliminary data.</text>
</comment>